<dbReference type="EMBL" id="JAVFWL010000006">
    <property type="protein sequence ID" value="KAK6764011.1"/>
    <property type="molecule type" value="Genomic_DNA"/>
</dbReference>
<sequence length="188" mass="21040">MTDIQTVSRVIGVCQEYRLPLFLTFVDYEKASESIETNAVLSALVDEGVYASCLRTRANCYDRCKTTMQPFHCPLSKSIGTAVLQWIMKSLDWEERGIRVDGRFLSTFLSADIAPFSRSTSETETMIKKLNEAGKRIGLGIKRKKKQFIKNVYCEGGHVANMPLPYCEDETSGKDAEACRCGEDGPSK</sequence>
<organism evidence="1 3">
    <name type="scientific">Necator americanus</name>
    <name type="common">Human hookworm</name>
    <dbReference type="NCBI Taxonomy" id="51031"/>
    <lineage>
        <taxon>Eukaryota</taxon>
        <taxon>Metazoa</taxon>
        <taxon>Ecdysozoa</taxon>
        <taxon>Nematoda</taxon>
        <taxon>Chromadorea</taxon>
        <taxon>Rhabditida</taxon>
        <taxon>Rhabditina</taxon>
        <taxon>Rhabditomorpha</taxon>
        <taxon>Strongyloidea</taxon>
        <taxon>Ancylostomatidae</taxon>
        <taxon>Bunostominae</taxon>
        <taxon>Necator</taxon>
    </lineage>
</organism>
<gene>
    <name evidence="1" type="primary">Necator_chrX.g24536</name>
    <name evidence="2" type="synonym">Necator_chrX.g24548</name>
    <name evidence="1" type="ORF">RB195_024371</name>
    <name evidence="2" type="ORF">RB195_024383</name>
</gene>
<name>A0ABR1EQ50_NECAM</name>
<reference evidence="1 3" key="1">
    <citation type="submission" date="2023-08" db="EMBL/GenBank/DDBJ databases">
        <title>A Necator americanus chromosomal reference genome.</title>
        <authorList>
            <person name="Ilik V."/>
            <person name="Petrzelkova K.J."/>
            <person name="Pardy F."/>
            <person name="Fuh T."/>
            <person name="Niatou-Singa F.S."/>
            <person name="Gouil Q."/>
            <person name="Baker L."/>
            <person name="Ritchie M.E."/>
            <person name="Jex A.R."/>
            <person name="Gazzola D."/>
            <person name="Li H."/>
            <person name="Toshio Fujiwara R."/>
            <person name="Zhan B."/>
            <person name="Aroian R.V."/>
            <person name="Pafco B."/>
            <person name="Schwarz E.M."/>
        </authorList>
    </citation>
    <scope>NUCLEOTIDE SEQUENCE [LARGE SCALE GENOMIC DNA]</scope>
    <source>
        <strain evidence="1 3">Aroian</strain>
        <tissue evidence="1">Whole animal</tissue>
    </source>
</reference>
<accession>A0ABR1EQ50</accession>
<proteinExistence type="predicted"/>
<evidence type="ECO:0000313" key="2">
    <source>
        <dbReference type="EMBL" id="KAK6764027.1"/>
    </source>
</evidence>
<dbReference type="Proteomes" id="UP001303046">
    <property type="component" value="Unassembled WGS sequence"/>
</dbReference>
<evidence type="ECO:0000313" key="1">
    <source>
        <dbReference type="EMBL" id="KAK6764011.1"/>
    </source>
</evidence>
<evidence type="ECO:0008006" key="4">
    <source>
        <dbReference type="Google" id="ProtNLM"/>
    </source>
</evidence>
<keyword evidence="3" id="KW-1185">Reference proteome</keyword>
<dbReference type="EMBL" id="JAVFWL010000006">
    <property type="protein sequence ID" value="KAK6764027.1"/>
    <property type="molecule type" value="Genomic_DNA"/>
</dbReference>
<protein>
    <recommendedName>
        <fullName evidence="4">Reverse transcriptase domain-containing protein</fullName>
    </recommendedName>
</protein>
<comment type="caution">
    <text evidence="1">The sequence shown here is derived from an EMBL/GenBank/DDBJ whole genome shotgun (WGS) entry which is preliminary data.</text>
</comment>
<evidence type="ECO:0000313" key="3">
    <source>
        <dbReference type="Proteomes" id="UP001303046"/>
    </source>
</evidence>